<dbReference type="InterPro" id="IPR000836">
    <property type="entry name" value="PRTase_dom"/>
</dbReference>
<dbReference type="InterPro" id="IPR041688">
    <property type="entry name" value="PRTase_2"/>
</dbReference>
<dbReference type="AlphaFoldDB" id="A0A0D8BB92"/>
<dbReference type="RefSeq" id="WP_044886675.1">
    <property type="nucleotide sequence ID" value="NZ_JYFN01000035.1"/>
</dbReference>
<keyword evidence="3" id="KW-0808">Transferase</keyword>
<accession>A0A0D8BB92</accession>
<dbReference type="Pfam" id="PF12500">
    <property type="entry name" value="TRSP"/>
    <property type="match status" value="1"/>
</dbReference>
<sequence length="473" mass="49155">MTTTTPVPADPGWLWAELGLAVEVSADVRGGGLDALVGLALRRNPRRAHLLVSRVLGKHLPVAPGAGLAAGADLAALVRALPDFPADGAAAAAARHDGGVRTGPLVIGYCETATALGHAVADGLAGSHYLHTTRRGLSGVPPVLEFTESHSHASHHWLVPEDPAILRGGEPIVLVDDELSTGRTALGTIRILHAHAPRGRYVVATLVDARPAAARTAFAELATELGVRIEVVALIAATVTVPPEIADRAASIRARLAGAAPPTQVSPPAQVSPPVQVSPSVQVSAPARVSASVQAGHPVRWLAADWPADLPEGGRYGWSPAHRRRLDDALAPVAAAVRAALTRPDGRTLVLGTEELMYTPMRIADTLAAAGFGEVRYQSTTRSPVHPVDVEGYAIRAALTFPAPDDPSRVSHVYNVRPGVYDDIVLIVDSGADAASPAPVADPAGLVAELRRCAPVAVLTLPAYRPARPEQAR</sequence>
<dbReference type="InterPro" id="IPR029057">
    <property type="entry name" value="PRTase-like"/>
</dbReference>
<dbReference type="Pfam" id="PF15609">
    <property type="entry name" value="PRTase_2"/>
    <property type="match status" value="1"/>
</dbReference>
<feature type="domain" description="TRSP" evidence="1">
    <location>
        <begin position="312"/>
        <end position="437"/>
    </location>
</feature>
<dbReference type="OrthoDB" id="56827at2"/>
<proteinExistence type="predicted"/>
<dbReference type="GO" id="GO:0016740">
    <property type="term" value="F:transferase activity"/>
    <property type="evidence" value="ECO:0007669"/>
    <property type="project" value="UniProtKB-KW"/>
</dbReference>
<dbReference type="InterPro" id="IPR011214">
    <property type="entry name" value="UCP020967"/>
</dbReference>
<feature type="domain" description="Orotate phosphoribosyltransferase-like" evidence="2">
    <location>
        <begin position="36"/>
        <end position="237"/>
    </location>
</feature>
<dbReference type="Proteomes" id="UP000032545">
    <property type="component" value="Unassembled WGS sequence"/>
</dbReference>
<dbReference type="InterPro" id="IPR022537">
    <property type="entry name" value="TRSP_dom"/>
</dbReference>
<evidence type="ECO:0000259" key="1">
    <source>
        <dbReference type="Pfam" id="PF12500"/>
    </source>
</evidence>
<dbReference type="EMBL" id="JYFN01000035">
    <property type="protein sequence ID" value="KJE21543.1"/>
    <property type="molecule type" value="Genomic_DNA"/>
</dbReference>
<protein>
    <submittedName>
        <fullName evidence="3">Phosphoribosyl transferase</fullName>
    </submittedName>
</protein>
<gene>
    <name evidence="3" type="ORF">FF36_04117</name>
</gene>
<dbReference type="Gene3D" id="3.40.50.2020">
    <property type="match status" value="1"/>
</dbReference>
<dbReference type="PATRIC" id="fig|1502723.3.peg.3823"/>
<keyword evidence="4" id="KW-1185">Reference proteome</keyword>
<reference evidence="3 4" key="2">
    <citation type="journal article" date="2016" name="Genome Announc.">
        <title>Permanent Draft Genome Sequences for Two Variants of Frankia sp. Strain CpI1, the First Frankia Strain Isolated from Root Nodules of Comptonia peregrina.</title>
        <authorList>
            <person name="Oshone R."/>
            <person name="Hurst S.G.IV."/>
            <person name="Abebe-Akele F."/>
            <person name="Simpson S."/>
            <person name="Morris K."/>
            <person name="Thomas W.K."/>
            <person name="Tisa L.S."/>
        </authorList>
    </citation>
    <scope>NUCLEOTIDE SEQUENCE [LARGE SCALE GENOMIC DNA]</scope>
    <source>
        <strain evidence="4">CpI1-S</strain>
    </source>
</reference>
<dbReference type="SUPFAM" id="SSF53271">
    <property type="entry name" value="PRTase-like"/>
    <property type="match status" value="1"/>
</dbReference>
<name>A0A0D8BB92_9ACTN</name>
<evidence type="ECO:0000313" key="3">
    <source>
        <dbReference type="EMBL" id="KJE21543.1"/>
    </source>
</evidence>
<evidence type="ECO:0000259" key="2">
    <source>
        <dbReference type="Pfam" id="PF15609"/>
    </source>
</evidence>
<comment type="caution">
    <text evidence="3">The sequence shown here is derived from an EMBL/GenBank/DDBJ whole genome shotgun (WGS) entry which is preliminary data.</text>
</comment>
<evidence type="ECO:0000313" key="4">
    <source>
        <dbReference type="Proteomes" id="UP000032545"/>
    </source>
</evidence>
<reference evidence="4" key="1">
    <citation type="submission" date="2015-02" db="EMBL/GenBank/DDBJ databases">
        <title>Draft Genome of Frankia sp. CpI1-S.</title>
        <authorList>
            <person name="Oshone R.T."/>
            <person name="Ngom M."/>
            <person name="Ghodhbane-Gtari F."/>
            <person name="Gtari M."/>
            <person name="Morris K."/>
            <person name="Thomas K."/>
            <person name="Sen A."/>
            <person name="Tisa L.S."/>
        </authorList>
    </citation>
    <scope>NUCLEOTIDE SEQUENCE [LARGE SCALE GENOMIC DNA]</scope>
    <source>
        <strain evidence="4">CpI1-S</strain>
    </source>
</reference>
<dbReference type="PIRSF" id="PIRSF020967">
    <property type="entry name" value="UCP020967"/>
    <property type="match status" value="1"/>
</dbReference>
<dbReference type="CDD" id="cd06223">
    <property type="entry name" value="PRTases_typeI"/>
    <property type="match status" value="1"/>
</dbReference>
<organism evidence="3 4">
    <name type="scientific">Frankia torreyi</name>
    <dbReference type="NCBI Taxonomy" id="1856"/>
    <lineage>
        <taxon>Bacteria</taxon>
        <taxon>Bacillati</taxon>
        <taxon>Actinomycetota</taxon>
        <taxon>Actinomycetes</taxon>
        <taxon>Frankiales</taxon>
        <taxon>Frankiaceae</taxon>
        <taxon>Frankia</taxon>
    </lineage>
</organism>